<protein>
    <submittedName>
        <fullName evidence="1">Uncharacterized protein</fullName>
    </submittedName>
</protein>
<gene>
    <name evidence="1" type="ORF">DFR69_111200</name>
</gene>
<reference evidence="1 2" key="1">
    <citation type="submission" date="2018-05" db="EMBL/GenBank/DDBJ databases">
        <title>Genomic Encyclopedia of Type Strains, Phase IV (KMG-IV): sequencing the most valuable type-strain genomes for metagenomic binning, comparative biology and taxonomic classification.</title>
        <authorList>
            <person name="Goeker M."/>
        </authorList>
    </citation>
    <scope>NUCLEOTIDE SEQUENCE [LARGE SCALE GENOMIC DNA]</scope>
    <source>
        <strain evidence="1 2">DSM 44717</strain>
    </source>
</reference>
<sequence length="222" mass="23891">MGTWTDQFLAPYEASLPKAADFAELAASMIRYQVACAPWTLVAGDLSANAELPYVGILGDIRRSVRDGSLTVGGERTTDTTERAEWEEDQVPPWGQALESGRVLATGSDPEDIAVALSAAPYSREDLAIVFDQLDFSNPEVLKYFWMEDSRIQLTCFALARPQSRPLFADTLADPDDGPVHPVQAFVSVGYKLGGGRYPCPAIADAVVRVLGPGLVVGQTIG</sequence>
<organism evidence="1 2">
    <name type="scientific">Nocardia neocaledoniensis</name>
    <dbReference type="NCBI Taxonomy" id="236511"/>
    <lineage>
        <taxon>Bacteria</taxon>
        <taxon>Bacillati</taxon>
        <taxon>Actinomycetota</taxon>
        <taxon>Actinomycetes</taxon>
        <taxon>Mycobacteriales</taxon>
        <taxon>Nocardiaceae</taxon>
        <taxon>Nocardia</taxon>
    </lineage>
</organism>
<evidence type="ECO:0000313" key="2">
    <source>
        <dbReference type="Proteomes" id="UP000246410"/>
    </source>
</evidence>
<proteinExistence type="predicted"/>
<name>A0A317NC28_9NOCA</name>
<accession>A0A317NC28</accession>
<keyword evidence="2" id="KW-1185">Reference proteome</keyword>
<dbReference type="AlphaFoldDB" id="A0A317NC28"/>
<dbReference type="RefSeq" id="WP_146229429.1">
    <property type="nucleotide sequence ID" value="NZ_QGTL01000011.1"/>
</dbReference>
<dbReference type="Proteomes" id="UP000246410">
    <property type="component" value="Unassembled WGS sequence"/>
</dbReference>
<evidence type="ECO:0000313" key="1">
    <source>
        <dbReference type="EMBL" id="PWV71208.1"/>
    </source>
</evidence>
<comment type="caution">
    <text evidence="1">The sequence shown here is derived from an EMBL/GenBank/DDBJ whole genome shotgun (WGS) entry which is preliminary data.</text>
</comment>
<dbReference type="EMBL" id="QGTL01000011">
    <property type="protein sequence ID" value="PWV71208.1"/>
    <property type="molecule type" value="Genomic_DNA"/>
</dbReference>